<gene>
    <name evidence="2" type="ORF">CCALI_01504</name>
</gene>
<dbReference type="PANTHER" id="PTHR42663">
    <property type="entry name" value="HYDROLASE C777.06C-RELATED-RELATED"/>
    <property type="match status" value="1"/>
</dbReference>
<sequence length="274" mass="30656">MRVELLGTAAAEGWPGLFCDCGVCAHARVHKGKDVRTRSSLLIDRCLKIDFPPDTFYHTIAYNIELRTLQALLFTHAHDDHFCPTELQYSGVHFVSKLLERPLPVYGPPEVIETLRPMQQKSALPLELHTLCVWKTETIAGYEVTPIRAHHDPTITCFNYVLRDARGTTLLYASDTGWYDEETWSFLLNYKLDAVIAECTKGPIEGDYGGHMSISDVVKMKQWLLENGIIRPDTPIVATHFSHNGGFTHAQLEAALGKAQIVAAYDGYVLSVGQ</sequence>
<dbReference type="GO" id="GO:0016787">
    <property type="term" value="F:hydrolase activity"/>
    <property type="evidence" value="ECO:0007669"/>
    <property type="project" value="UniProtKB-KW"/>
</dbReference>
<dbReference type="Pfam" id="PF12706">
    <property type="entry name" value="Lactamase_B_2"/>
    <property type="match status" value="1"/>
</dbReference>
<keyword evidence="2" id="KW-0378">Hydrolase</keyword>
<dbReference type="Proteomes" id="UP000014227">
    <property type="component" value="Chromosome I"/>
</dbReference>
<evidence type="ECO:0000313" key="2">
    <source>
        <dbReference type="EMBL" id="CCW35320.1"/>
    </source>
</evidence>
<evidence type="ECO:0000259" key="1">
    <source>
        <dbReference type="Pfam" id="PF12706"/>
    </source>
</evidence>
<evidence type="ECO:0000313" key="3">
    <source>
        <dbReference type="Proteomes" id="UP000014227"/>
    </source>
</evidence>
<dbReference type="InterPro" id="IPR001279">
    <property type="entry name" value="Metallo-B-lactamas"/>
</dbReference>
<feature type="domain" description="Metallo-beta-lactamase" evidence="1">
    <location>
        <begin position="65"/>
        <end position="219"/>
    </location>
</feature>
<dbReference type="OrthoDB" id="9781189at2"/>
<dbReference type="InterPro" id="IPR036866">
    <property type="entry name" value="RibonucZ/Hydroxyglut_hydro"/>
</dbReference>
<dbReference type="EMBL" id="HF951689">
    <property type="protein sequence ID" value="CCW35320.1"/>
    <property type="molecule type" value="Genomic_DNA"/>
</dbReference>
<keyword evidence="3" id="KW-1185">Reference proteome</keyword>
<dbReference type="STRING" id="454171.CP488_02593"/>
<dbReference type="RefSeq" id="WP_016482856.1">
    <property type="nucleotide sequence ID" value="NC_021487.1"/>
</dbReference>
<dbReference type="PATRIC" id="fig|1303518.3.peg.1543"/>
<dbReference type="AlphaFoldDB" id="S0EYC4"/>
<name>S0EYC4_CHTCT</name>
<dbReference type="SUPFAM" id="SSF56281">
    <property type="entry name" value="Metallo-hydrolase/oxidoreductase"/>
    <property type="match status" value="1"/>
</dbReference>
<dbReference type="HOGENOM" id="CLU_044538_4_0_0"/>
<protein>
    <submittedName>
        <fullName evidence="2">Metal-dependent hydrolases of the beta-lactamase superfamily I</fullName>
    </submittedName>
</protein>
<dbReference type="eggNOG" id="COG1235">
    <property type="taxonomic scope" value="Bacteria"/>
</dbReference>
<reference evidence="3" key="1">
    <citation type="submission" date="2013-03" db="EMBL/GenBank/DDBJ databases">
        <title>Genome sequence of Chthonomonas calidirosea, the first sequenced genome from the Armatimonadetes phylum (formally candidate division OP10).</title>
        <authorList>
            <person name="Lee K.C.Y."/>
            <person name="Morgan X.C."/>
            <person name="Dunfield P.F."/>
            <person name="Tamas I."/>
            <person name="Houghton K.M."/>
            <person name="Vyssotski M."/>
            <person name="Ryan J.L.J."/>
            <person name="Lagutin K."/>
            <person name="McDonald I.R."/>
            <person name="Stott M.B."/>
        </authorList>
    </citation>
    <scope>NUCLEOTIDE SEQUENCE [LARGE SCALE GENOMIC DNA]</scope>
    <source>
        <strain evidence="3">DSM 23976 / ICMP 18418 / T49</strain>
    </source>
</reference>
<dbReference type="PANTHER" id="PTHR42663:SF6">
    <property type="entry name" value="HYDROLASE C777.06C-RELATED"/>
    <property type="match status" value="1"/>
</dbReference>
<proteinExistence type="predicted"/>
<organism evidence="2 3">
    <name type="scientific">Chthonomonas calidirosea (strain DSM 23976 / ICMP 18418 / T49)</name>
    <dbReference type="NCBI Taxonomy" id="1303518"/>
    <lineage>
        <taxon>Bacteria</taxon>
        <taxon>Bacillati</taxon>
        <taxon>Armatimonadota</taxon>
        <taxon>Chthonomonadia</taxon>
        <taxon>Chthonomonadales</taxon>
        <taxon>Chthonomonadaceae</taxon>
        <taxon>Chthonomonas</taxon>
    </lineage>
</organism>
<dbReference type="FunCoup" id="S0EYC4">
    <property type="interactions" value="26"/>
</dbReference>
<accession>S0EYC4</accession>
<dbReference type="KEGG" id="ccz:CCALI_01504"/>
<dbReference type="Gene3D" id="3.60.15.10">
    <property type="entry name" value="Ribonuclease Z/Hydroxyacylglutathione hydrolase-like"/>
    <property type="match status" value="1"/>
</dbReference>
<dbReference type="InParanoid" id="S0EYC4"/>